<dbReference type="OrthoDB" id="6060890at2759"/>
<protein>
    <recommendedName>
        <fullName evidence="1">DUF7153 domain-containing protein</fullName>
    </recommendedName>
</protein>
<dbReference type="STRING" id="29170.A0A368F9W6"/>
<evidence type="ECO:0000259" key="1">
    <source>
        <dbReference type="Pfam" id="PF23672"/>
    </source>
</evidence>
<dbReference type="Pfam" id="PF23672">
    <property type="entry name" value="DUF7153"/>
    <property type="match status" value="1"/>
</dbReference>
<comment type="caution">
    <text evidence="2">The sequence shown here is derived from an EMBL/GenBank/DDBJ whole genome shotgun (WGS) entry which is preliminary data.</text>
</comment>
<keyword evidence="3" id="KW-1185">Reference proteome</keyword>
<dbReference type="PANTHER" id="PTHR22198:SF2">
    <property type="entry name" value="PROTEIN CBG14274"/>
    <property type="match status" value="1"/>
</dbReference>
<evidence type="ECO:0000313" key="3">
    <source>
        <dbReference type="Proteomes" id="UP000252519"/>
    </source>
</evidence>
<dbReference type="PANTHER" id="PTHR22198">
    <property type="entry name" value="FERM DOMAIN-CONTAINING PROTEIN"/>
    <property type="match status" value="1"/>
</dbReference>
<dbReference type="EMBL" id="JOJR01002223">
    <property type="protein sequence ID" value="RCN28936.1"/>
    <property type="molecule type" value="Genomic_DNA"/>
</dbReference>
<feature type="domain" description="DUF7153" evidence="1">
    <location>
        <begin position="22"/>
        <end position="143"/>
    </location>
</feature>
<reference evidence="2 3" key="1">
    <citation type="submission" date="2014-10" db="EMBL/GenBank/DDBJ databases">
        <title>Draft genome of the hookworm Ancylostoma caninum.</title>
        <authorList>
            <person name="Mitreva M."/>
        </authorList>
    </citation>
    <scope>NUCLEOTIDE SEQUENCE [LARGE SCALE GENOMIC DNA]</scope>
    <source>
        <strain evidence="2 3">Baltimore</strain>
    </source>
</reference>
<proteinExistence type="predicted"/>
<name>A0A368F9W6_ANCCA</name>
<accession>A0A368F9W6</accession>
<organism evidence="2 3">
    <name type="scientific">Ancylostoma caninum</name>
    <name type="common">Dog hookworm</name>
    <dbReference type="NCBI Taxonomy" id="29170"/>
    <lineage>
        <taxon>Eukaryota</taxon>
        <taxon>Metazoa</taxon>
        <taxon>Ecdysozoa</taxon>
        <taxon>Nematoda</taxon>
        <taxon>Chromadorea</taxon>
        <taxon>Rhabditida</taxon>
        <taxon>Rhabditina</taxon>
        <taxon>Rhabditomorpha</taxon>
        <taxon>Strongyloidea</taxon>
        <taxon>Ancylostomatidae</taxon>
        <taxon>Ancylostomatinae</taxon>
        <taxon>Ancylostoma</taxon>
    </lineage>
</organism>
<evidence type="ECO:0000313" key="2">
    <source>
        <dbReference type="EMBL" id="RCN28936.1"/>
    </source>
</evidence>
<dbReference type="InterPro" id="IPR055577">
    <property type="entry name" value="DUF7153"/>
</dbReference>
<dbReference type="Proteomes" id="UP000252519">
    <property type="component" value="Unassembled WGS sequence"/>
</dbReference>
<sequence length="156" mass="17914">MISLLSLCRRSKSFRILHVFVGLFECVQMIRQQRSESVKSRQARINSSKQTISDDGYLIFAYKTMEDMCTSNFAASWKTWTGARLLCHLLPEKYNVKRKVSGRTQFFYILIAQIADLMKDCAPALNVLNCIKPRICAFVGAYRIVTFKVSVGRRSL</sequence>
<dbReference type="AlphaFoldDB" id="A0A368F9W6"/>
<gene>
    <name evidence="2" type="ORF">ANCCAN_25314</name>
</gene>